<dbReference type="SMART" id="SM00861">
    <property type="entry name" value="Transket_pyr"/>
    <property type="match status" value="1"/>
</dbReference>
<protein>
    <submittedName>
        <fullName evidence="5">Transketolase</fullName>
    </submittedName>
</protein>
<keyword evidence="3" id="KW-0786">Thiamine pyrophosphate</keyword>
<dbReference type="InterPro" id="IPR029061">
    <property type="entry name" value="THDP-binding"/>
</dbReference>
<comment type="similarity">
    <text evidence="2">Belongs to the transketolase family.</text>
</comment>
<sequence length="308" mass="33215">MRATFSCAIVAAAQADPRVVLLTGDHGYALFDDFRRAVPHQFINAGVSEQNMVGVAAGLAKAGFCPIVYGLSAFVPVRVLEQIKLDVCYEQLPVVFIGDGAGVVYSTLGGSHQSLEDIAVLRALPNIDILSPADAWEMHYAMTHALRSKRPAYVRMGKADLGDVHQQPVSAPIGALLELRPQVKDDVAFIATGSLVRTALALSDSVRGASVWSVPSIVPICRVQVESIGRAAKTLVVLEEHSAAAGLGSLIAEITSEMTDIRPRVVRLGADARFSEYCGSYQYLLKEHRIDLESLRVRLAEKGIDCDY</sequence>
<evidence type="ECO:0000256" key="1">
    <source>
        <dbReference type="ARBA" id="ARBA00001964"/>
    </source>
</evidence>
<dbReference type="Gene3D" id="3.40.50.920">
    <property type="match status" value="1"/>
</dbReference>
<name>A0A4R0XG28_9BURK</name>
<evidence type="ECO:0000256" key="2">
    <source>
        <dbReference type="ARBA" id="ARBA00007131"/>
    </source>
</evidence>
<gene>
    <name evidence="5" type="ORF">BZM27_05300</name>
</gene>
<evidence type="ECO:0000259" key="4">
    <source>
        <dbReference type="SMART" id="SM00861"/>
    </source>
</evidence>
<dbReference type="FunFam" id="3.40.50.970:FF:000129">
    <property type="entry name" value="Transketolase"/>
    <property type="match status" value="1"/>
</dbReference>
<dbReference type="PANTHER" id="PTHR43825:SF5">
    <property type="entry name" value="HYPOTHETICAL TRANSKETOLASE FAMILY PROTEIN"/>
    <property type="match status" value="1"/>
</dbReference>
<comment type="caution">
    <text evidence="5">The sequence shown here is derived from an EMBL/GenBank/DDBJ whole genome shotgun (WGS) entry which is preliminary data.</text>
</comment>
<keyword evidence="6" id="KW-1185">Reference proteome</keyword>
<comment type="cofactor">
    <cofactor evidence="1">
        <name>thiamine diphosphate</name>
        <dbReference type="ChEBI" id="CHEBI:58937"/>
    </cofactor>
</comment>
<evidence type="ECO:0000313" key="6">
    <source>
        <dbReference type="Proteomes" id="UP000294200"/>
    </source>
</evidence>
<feature type="domain" description="Transketolase-like pyrimidine-binding" evidence="4">
    <location>
        <begin position="1"/>
        <end position="163"/>
    </location>
</feature>
<reference evidence="5 6" key="1">
    <citation type="submission" date="2017-02" db="EMBL/GenBank/DDBJ databases">
        <title>Paraburkholderia sophoroidis sp. nov. and Paraburkholderia steynii sp. nov. rhizobial symbionts of the fynbos legume Hypocalyptus sophoroides.</title>
        <authorList>
            <person name="Steenkamp E.T."/>
            <person name="Beukes C.W."/>
            <person name="Van Zyl E."/>
            <person name="Avontuur J."/>
            <person name="Chan W.Y."/>
            <person name="Hassen A."/>
            <person name="Palmer M."/>
            <person name="Mthombeni L."/>
            <person name="Phalane F."/>
            <person name="Sereme K."/>
            <person name="Venter S.N."/>
        </authorList>
    </citation>
    <scope>NUCLEOTIDE SEQUENCE [LARGE SCALE GENOMIC DNA]</scope>
    <source>
        <strain evidence="5 6">HC1.1ba</strain>
    </source>
</reference>
<dbReference type="SUPFAM" id="SSF52518">
    <property type="entry name" value="Thiamin diphosphate-binding fold (THDP-binding)"/>
    <property type="match status" value="1"/>
</dbReference>
<dbReference type="InterPro" id="IPR033248">
    <property type="entry name" value="Transketolase_C"/>
</dbReference>
<proteinExistence type="inferred from homology"/>
<dbReference type="InterPro" id="IPR009014">
    <property type="entry name" value="Transketo_C/PFOR_II"/>
</dbReference>
<accession>A0A4R0XG28</accession>
<dbReference type="InterPro" id="IPR051157">
    <property type="entry name" value="PDH/Transketolase"/>
</dbReference>
<dbReference type="PANTHER" id="PTHR43825">
    <property type="entry name" value="PYRUVATE DEHYDROGENASE E1 COMPONENT"/>
    <property type="match status" value="1"/>
</dbReference>
<dbReference type="CDD" id="cd07033">
    <property type="entry name" value="TPP_PYR_DXS_TK_like"/>
    <property type="match status" value="1"/>
</dbReference>
<evidence type="ECO:0000313" key="5">
    <source>
        <dbReference type="EMBL" id="TCG09483.1"/>
    </source>
</evidence>
<dbReference type="EMBL" id="MWML01000011">
    <property type="protein sequence ID" value="TCG09483.1"/>
    <property type="molecule type" value="Genomic_DNA"/>
</dbReference>
<dbReference type="InterPro" id="IPR005475">
    <property type="entry name" value="Transketolase-like_Pyr-bd"/>
</dbReference>
<dbReference type="Pfam" id="PF02780">
    <property type="entry name" value="Transketolase_C"/>
    <property type="match status" value="1"/>
</dbReference>
<dbReference type="Proteomes" id="UP000294200">
    <property type="component" value="Unassembled WGS sequence"/>
</dbReference>
<dbReference type="Gene3D" id="3.40.50.970">
    <property type="match status" value="1"/>
</dbReference>
<evidence type="ECO:0000256" key="3">
    <source>
        <dbReference type="ARBA" id="ARBA00023052"/>
    </source>
</evidence>
<organism evidence="5 6">
    <name type="scientific">Paraburkholderia steynii</name>
    <dbReference type="NCBI Taxonomy" id="1245441"/>
    <lineage>
        <taxon>Bacteria</taxon>
        <taxon>Pseudomonadati</taxon>
        <taxon>Pseudomonadota</taxon>
        <taxon>Betaproteobacteria</taxon>
        <taxon>Burkholderiales</taxon>
        <taxon>Burkholderiaceae</taxon>
        <taxon>Paraburkholderia</taxon>
    </lineage>
</organism>
<dbReference type="Pfam" id="PF02779">
    <property type="entry name" value="Transket_pyr"/>
    <property type="match status" value="1"/>
</dbReference>
<dbReference type="AlphaFoldDB" id="A0A4R0XG28"/>
<dbReference type="SUPFAM" id="SSF52922">
    <property type="entry name" value="TK C-terminal domain-like"/>
    <property type="match status" value="1"/>
</dbReference>